<evidence type="ECO:0000259" key="1">
    <source>
        <dbReference type="Pfam" id="PF01965"/>
    </source>
</evidence>
<reference evidence="2 3" key="1">
    <citation type="submission" date="2018-10" db="EMBL/GenBank/DDBJ databases">
        <title>Genomic Encyclopedia of Archaeal and Bacterial Type Strains, Phase II (KMG-II): from individual species to whole genera.</title>
        <authorList>
            <person name="Goeker M."/>
        </authorList>
    </citation>
    <scope>NUCLEOTIDE SEQUENCE [LARGE SCALE GENOMIC DNA]</scope>
    <source>
        <strain evidence="2 3">DSM 18602</strain>
    </source>
</reference>
<dbReference type="OrthoDB" id="9803764at2"/>
<dbReference type="RefSeq" id="WP_121199579.1">
    <property type="nucleotide sequence ID" value="NZ_RBKU01000001.1"/>
</dbReference>
<organism evidence="2 3">
    <name type="scientific">Mucilaginibacter gracilis</name>
    <dbReference type="NCBI Taxonomy" id="423350"/>
    <lineage>
        <taxon>Bacteria</taxon>
        <taxon>Pseudomonadati</taxon>
        <taxon>Bacteroidota</taxon>
        <taxon>Sphingobacteriia</taxon>
        <taxon>Sphingobacteriales</taxon>
        <taxon>Sphingobacteriaceae</taxon>
        <taxon>Mucilaginibacter</taxon>
    </lineage>
</organism>
<evidence type="ECO:0000313" key="2">
    <source>
        <dbReference type="EMBL" id="RKR84146.1"/>
    </source>
</evidence>
<dbReference type="InterPro" id="IPR052158">
    <property type="entry name" value="INH-QAR"/>
</dbReference>
<dbReference type="PANTHER" id="PTHR43130">
    <property type="entry name" value="ARAC-FAMILY TRANSCRIPTIONAL REGULATOR"/>
    <property type="match status" value="1"/>
</dbReference>
<dbReference type="EMBL" id="RBKU01000001">
    <property type="protein sequence ID" value="RKR84146.1"/>
    <property type="molecule type" value="Genomic_DNA"/>
</dbReference>
<comment type="caution">
    <text evidence="2">The sequence shown here is derived from an EMBL/GenBank/DDBJ whole genome shotgun (WGS) entry which is preliminary data.</text>
</comment>
<accession>A0A495J574</accession>
<feature type="domain" description="DJ-1/PfpI" evidence="1">
    <location>
        <begin position="39"/>
        <end position="208"/>
    </location>
</feature>
<name>A0A495J574_9SPHI</name>
<dbReference type="Gene3D" id="3.40.50.880">
    <property type="match status" value="1"/>
</dbReference>
<keyword evidence="3" id="KW-1185">Reference proteome</keyword>
<dbReference type="InterPro" id="IPR029062">
    <property type="entry name" value="Class_I_gatase-like"/>
</dbReference>
<gene>
    <name evidence="2" type="ORF">BDD43_4373</name>
</gene>
<sequence>MIKRIILIVVIIGIHQIVNAQMMVNARMGQKKFDKPLNVAVFVYNGVGLGDMNGPIDVFTKAGNMTGGQYHVYTVALKPGTVTTQAGGLKFMPDYTPDQMPQPDILVIPGGSVGLADSMRYDQPVLNFIKQHGEKAQVLMSICTAAYFVGQTGAFDGHKVTTHFFQAEDLQKQFPKSTVIQDVRFVDDGKLVTASGVTTGIDASLHLVARFSGDRMEKLVEGAIQYTMKEHDEWPEAVGGMRFDRGMREQLKMLMPHQ</sequence>
<dbReference type="AlphaFoldDB" id="A0A495J574"/>
<dbReference type="Proteomes" id="UP000268007">
    <property type="component" value="Unassembled WGS sequence"/>
</dbReference>
<dbReference type="CDD" id="cd03139">
    <property type="entry name" value="GATase1_PfpI_2"/>
    <property type="match status" value="1"/>
</dbReference>
<dbReference type="Pfam" id="PF01965">
    <property type="entry name" value="DJ-1_PfpI"/>
    <property type="match status" value="1"/>
</dbReference>
<protein>
    <submittedName>
        <fullName evidence="2">DJ-1/PfpI family protein</fullName>
    </submittedName>
</protein>
<proteinExistence type="predicted"/>
<dbReference type="PANTHER" id="PTHR43130:SF3">
    <property type="entry name" value="HTH-TYPE TRANSCRIPTIONAL REGULATOR RV1931C"/>
    <property type="match status" value="1"/>
</dbReference>
<dbReference type="InterPro" id="IPR002818">
    <property type="entry name" value="DJ-1/PfpI"/>
</dbReference>
<evidence type="ECO:0000313" key="3">
    <source>
        <dbReference type="Proteomes" id="UP000268007"/>
    </source>
</evidence>
<dbReference type="SUPFAM" id="SSF52317">
    <property type="entry name" value="Class I glutamine amidotransferase-like"/>
    <property type="match status" value="1"/>
</dbReference>